<dbReference type="Gene3D" id="2.40.128.130">
    <property type="entry name" value="Autotransporter beta-domain"/>
    <property type="match status" value="1"/>
</dbReference>
<feature type="transmembrane region" description="Helical" evidence="2">
    <location>
        <begin position="24"/>
        <end position="47"/>
    </location>
</feature>
<organism evidence="4 5">
    <name type="scientific">Bordetella genomosp. 8</name>
    <dbReference type="NCBI Taxonomy" id="1416806"/>
    <lineage>
        <taxon>Bacteria</taxon>
        <taxon>Pseudomonadati</taxon>
        <taxon>Pseudomonadota</taxon>
        <taxon>Betaproteobacteria</taxon>
        <taxon>Burkholderiales</taxon>
        <taxon>Alcaligenaceae</taxon>
        <taxon>Bordetella</taxon>
    </lineage>
</organism>
<dbReference type="InterPro" id="IPR005546">
    <property type="entry name" value="Autotransporte_beta"/>
</dbReference>
<sequence>MVLDRALVDRVSIRKRGHGSRLTILVRAINMSASVTLIGMLPTAVYAQHIVIGGPTDGTFSGSVGGTGGVIKEGSGTETMTGTNTYTGGTTINAGTLAIGAGGSLASTGAVTLTGAGTGFDISAGDQSIGVLAGVAGSTVTLGGSTLTVNGVGNAIFSGIMAGTGGLIKNGAGVQMLDGDNTYAGGTVLNAGGLVLGSDTAMGTGALTIGGAATLETSAAINLANDINVASGADLNLLGSNTLTLGGVIAGNGGLVKNGAATVTLTNANTYAGGTTINSGTLAIGAGGSLLSTGAVNLTGTGAFDISAAGNQTIGSLAGVAGSTVSLGGSNLTLNGVGDAAFAGTITGFGGLVKNGAGAQTLSGANTFTGGVTLNAGGLIVGNSAALGAGTLTVGGTASLDSTAAVTLPNNVVLNAGLIVSGTHDLTLNGNLSGVGQLSKDGAATLTLNGINSYTGGTLISAGTLALGAGASLSATAPVFVATGATLDISAGTVPPVFGPLAGGGTVNVGANSLAVGGPLDDIFTLSIVGAGGMLFKQGTGRETLTGTNTYTGGTTIDAGVLAIGPGGSLASTGTVTLMQAGAGFDISNGGNQSIGALDGTAGTVQLGGNTLTLGGTGPGSYNGSIIGTGALVKSGSGMQILGGPNTFAGGTTLNAGSLVLGDNGALGTGDLTVAGSASLDAEVSISVSNDVVLAAGVNLDLMGSNDLVLGGAISGDGGLVKNGAATVTLTNANTYTGGTTINNGTLALNTGGSLASTGNVNLAGTGTFDISGGGNQSIGSLSGVAGSTVATGGNTLTLNGVANTTFNGSISGGANGALVKNGAGIQTLSGANTFGGGVKLNAGGLVVGSNTALGTGTFTVGGASTLDASSAVVLTNDVLLNADLTVLGSNDMTLSGNLSGAGGLTKDGNAKLTLNGTNTYAGDTSINAGTLALGAGASLSITGLVNLATGATFDLSAGNGTQTFGTLIGDGTIVLGANDVTLGDSSNGIYSGSIGGVGGLTKNGSGTETLTGNNTYTGGTVINAGTLAIGVGGSLAPSGTVSLMASGTGFDISGGGNQSIGALNGATGSIVTLGGNTLTLASANNGGFNGVIAGTGGLVKNGNGTQTLGGANTYTGGTVINAGTLAIAAGGSLASTGAVNLAGPAAFDISAGGNQTIGALAGVAGSTVALGGNTLTVNGADDTVFDGVISGTGGLIKDGAGTLIVNAVNTYGGGTSVMGGTFEVGDADHPGASILGDVSIGGAGTLRGHGTIAGNVVSNGTVRPGGSIGTLTVTGNYTQSPSGTLFIDVSPSSASQLKVGGNASLAGTLNVLYGPGTYSAASYRILDAGSVSGQFSSITGNTPAGFVQDVQTQAAGATLALSPQVTGGTVVVAPTNATIFGAIGSAAIREGQRVNEALLSRLGQACADAAAAADCARPGQQAWAQVVSNTAHVRGNDEAPSYKDSHYGFLAGVDRQAGAWTVGVAGGYSHVDVSEDEASGKIDTVRLAGYGSRRVGPVDVAATVGVAYDFLNSRRSFPGLNSARGNTDGQEITAGLQASLPMATGPVIVTPRMGLRYQYFHADSFDETGAGSQNLDVRGQDISSLQPYAQLSVGLPFHTSADKPALVEARVGYAYETLDAGRNVNASASDGTRFSLPGVAPSRGMLSAGLGVTLPVGKSVDVSASYDRLFDTGNVSAQVFQLQASYRF</sequence>
<dbReference type="Proteomes" id="UP000194151">
    <property type="component" value="Chromosome"/>
</dbReference>
<dbReference type="NCBIfam" id="TIGR01414">
    <property type="entry name" value="autotrans_barl"/>
    <property type="match status" value="1"/>
</dbReference>
<dbReference type="STRING" id="1416806.CAL12_21065"/>
<reference evidence="4 5" key="1">
    <citation type="submission" date="2017-05" db="EMBL/GenBank/DDBJ databases">
        <title>Complete and WGS of Bordetella genogroups.</title>
        <authorList>
            <person name="Spilker T."/>
            <person name="LiPuma J."/>
        </authorList>
    </citation>
    <scope>NUCLEOTIDE SEQUENCE [LARGE SCALE GENOMIC DNA]</scope>
    <source>
        <strain evidence="4 5">AU19157</strain>
    </source>
</reference>
<dbReference type="InterPro" id="IPR011050">
    <property type="entry name" value="Pectin_lyase_fold/virulence"/>
</dbReference>
<dbReference type="InterPro" id="IPR036709">
    <property type="entry name" value="Autotransporte_beta_dom_sf"/>
</dbReference>
<dbReference type="Gene3D" id="2.160.20.20">
    <property type="match status" value="4"/>
</dbReference>
<dbReference type="SUPFAM" id="SSF51126">
    <property type="entry name" value="Pectin lyase-like"/>
    <property type="match status" value="3"/>
</dbReference>
<keyword evidence="2" id="KW-0812">Transmembrane</keyword>
<dbReference type="SMART" id="SM00869">
    <property type="entry name" value="Autotransporter"/>
    <property type="match status" value="1"/>
</dbReference>
<dbReference type="PROSITE" id="PS51208">
    <property type="entry name" value="AUTOTRANSPORTER"/>
    <property type="match status" value="1"/>
</dbReference>
<dbReference type="GO" id="GO:0019867">
    <property type="term" value="C:outer membrane"/>
    <property type="evidence" value="ECO:0007669"/>
    <property type="project" value="InterPro"/>
</dbReference>
<dbReference type="RefSeq" id="WP_086066402.1">
    <property type="nucleotide sequence ID" value="NZ_CP021108.1"/>
</dbReference>
<evidence type="ECO:0000259" key="3">
    <source>
        <dbReference type="PROSITE" id="PS51208"/>
    </source>
</evidence>
<evidence type="ECO:0000256" key="2">
    <source>
        <dbReference type="SAM" id="Phobius"/>
    </source>
</evidence>
<dbReference type="PANTHER" id="PTHR35037">
    <property type="entry name" value="C-TERMINAL REGION OF AIDA-LIKE PROTEIN"/>
    <property type="match status" value="1"/>
</dbReference>
<evidence type="ECO:0000256" key="1">
    <source>
        <dbReference type="ARBA" id="ARBA00022729"/>
    </source>
</evidence>
<dbReference type="Pfam" id="PF03797">
    <property type="entry name" value="Autotransporter"/>
    <property type="match status" value="1"/>
</dbReference>
<accession>A0A1W6YPW6</accession>
<keyword evidence="1" id="KW-0732">Signal</keyword>
<dbReference type="EMBL" id="CP021108">
    <property type="protein sequence ID" value="ARP83061.1"/>
    <property type="molecule type" value="Genomic_DNA"/>
</dbReference>
<evidence type="ECO:0000313" key="4">
    <source>
        <dbReference type="EMBL" id="ARP83061.1"/>
    </source>
</evidence>
<dbReference type="KEGG" id="bgv:CAL12_21065"/>
<evidence type="ECO:0000313" key="5">
    <source>
        <dbReference type="Proteomes" id="UP000194151"/>
    </source>
</evidence>
<dbReference type="InterPro" id="IPR012332">
    <property type="entry name" value="Autotransporter_pectin_lyase_C"/>
</dbReference>
<name>A0A1W6YPW6_9BORD</name>
<keyword evidence="5" id="KW-1185">Reference proteome</keyword>
<proteinExistence type="predicted"/>
<dbReference type="InterPro" id="IPR013425">
    <property type="entry name" value="Autotrns_rpt"/>
</dbReference>
<keyword evidence="2" id="KW-0472">Membrane</keyword>
<dbReference type="OrthoDB" id="1393129at2"/>
<dbReference type="SUPFAM" id="SSF103515">
    <property type="entry name" value="Autotransporter"/>
    <property type="match status" value="1"/>
</dbReference>
<gene>
    <name evidence="4" type="ORF">CAL12_21065</name>
</gene>
<dbReference type="NCBIfam" id="TIGR02601">
    <property type="entry name" value="autotrns_rpt"/>
    <property type="match status" value="13"/>
</dbReference>
<protein>
    <recommendedName>
        <fullName evidence="3">Autotransporter domain-containing protein</fullName>
    </recommendedName>
</protein>
<keyword evidence="2" id="KW-1133">Transmembrane helix</keyword>
<dbReference type="InterPro" id="IPR006315">
    <property type="entry name" value="OM_autotransptr_brl_dom"/>
</dbReference>
<dbReference type="Pfam" id="PF12951">
    <property type="entry name" value="PATR"/>
    <property type="match status" value="13"/>
</dbReference>
<dbReference type="PANTHER" id="PTHR35037:SF3">
    <property type="entry name" value="C-TERMINAL REGION OF AIDA-LIKE PROTEIN"/>
    <property type="match status" value="1"/>
</dbReference>
<feature type="domain" description="Autotransporter" evidence="3">
    <location>
        <begin position="1416"/>
        <end position="1689"/>
    </location>
</feature>
<dbReference type="InterPro" id="IPR051551">
    <property type="entry name" value="Autotransporter_adhesion"/>
</dbReference>